<evidence type="ECO:0000313" key="8">
    <source>
        <dbReference type="Proteomes" id="UP000646365"/>
    </source>
</evidence>
<evidence type="ECO:0000256" key="3">
    <source>
        <dbReference type="ARBA" id="ARBA00022692"/>
    </source>
</evidence>
<name>A0A8J2YXG7_9PROT</name>
<evidence type="ECO:0000256" key="1">
    <source>
        <dbReference type="ARBA" id="ARBA00004651"/>
    </source>
</evidence>
<dbReference type="Pfam" id="PF03788">
    <property type="entry name" value="LrgA"/>
    <property type="match status" value="1"/>
</dbReference>
<keyword evidence="3 6" id="KW-0812">Transmembrane</keyword>
<sequence length="135" mass="13936">MIGALFTLLGCQFLGELLRDALHLPIPGPVVGMILLAVGLALRGDGRAEAEASSALDRTAGVLLEHMGLLFVPAGVGVITSAGLLRTEWLPILGGLLGSTVLSLGVTGIAMHRLGRRSAQPCATPARHGRQEARS</sequence>
<evidence type="ECO:0000313" key="7">
    <source>
        <dbReference type="EMBL" id="GGF28680.1"/>
    </source>
</evidence>
<gene>
    <name evidence="7" type="ORF">GCM10011611_38470</name>
</gene>
<evidence type="ECO:0000256" key="5">
    <source>
        <dbReference type="ARBA" id="ARBA00023136"/>
    </source>
</evidence>
<keyword evidence="8" id="KW-1185">Reference proteome</keyword>
<keyword evidence="4 6" id="KW-1133">Transmembrane helix</keyword>
<feature type="transmembrane region" description="Helical" evidence="6">
    <location>
        <begin position="25"/>
        <end position="42"/>
    </location>
</feature>
<keyword evidence="7" id="KW-0378">Hydrolase</keyword>
<dbReference type="AlphaFoldDB" id="A0A8J2YXG7"/>
<dbReference type="GO" id="GO:0005886">
    <property type="term" value="C:plasma membrane"/>
    <property type="evidence" value="ECO:0007669"/>
    <property type="project" value="UniProtKB-SubCell"/>
</dbReference>
<evidence type="ECO:0000256" key="6">
    <source>
        <dbReference type="SAM" id="Phobius"/>
    </source>
</evidence>
<reference evidence="7" key="1">
    <citation type="journal article" date="2014" name="Int. J. Syst. Evol. Microbiol.">
        <title>Complete genome sequence of Corynebacterium casei LMG S-19264T (=DSM 44701T), isolated from a smear-ripened cheese.</title>
        <authorList>
            <consortium name="US DOE Joint Genome Institute (JGI-PGF)"/>
            <person name="Walter F."/>
            <person name="Albersmeier A."/>
            <person name="Kalinowski J."/>
            <person name="Ruckert C."/>
        </authorList>
    </citation>
    <scope>NUCLEOTIDE SEQUENCE</scope>
    <source>
        <strain evidence="7">CGMCC 1.15725</strain>
    </source>
</reference>
<feature type="transmembrane region" description="Helical" evidence="6">
    <location>
        <begin position="89"/>
        <end position="111"/>
    </location>
</feature>
<feature type="transmembrane region" description="Helical" evidence="6">
    <location>
        <begin position="63"/>
        <end position="83"/>
    </location>
</feature>
<accession>A0A8J2YXG7</accession>
<comment type="subcellular location">
    <subcellularLocation>
        <location evidence="1">Cell membrane</location>
        <topology evidence="1">Multi-pass membrane protein</topology>
    </subcellularLocation>
</comment>
<dbReference type="PANTHER" id="PTHR33931">
    <property type="entry name" value="HOLIN-LIKE PROTEIN CIDA-RELATED"/>
    <property type="match status" value="1"/>
</dbReference>
<dbReference type="EMBL" id="BMJQ01000010">
    <property type="protein sequence ID" value="GGF28680.1"/>
    <property type="molecule type" value="Genomic_DNA"/>
</dbReference>
<dbReference type="PANTHER" id="PTHR33931:SF2">
    <property type="entry name" value="HOLIN-LIKE PROTEIN CIDA"/>
    <property type="match status" value="1"/>
</dbReference>
<protein>
    <submittedName>
        <fullName evidence="7">Murein hydrolase transporter LrgA</fullName>
    </submittedName>
</protein>
<comment type="caution">
    <text evidence="7">The sequence shown here is derived from an EMBL/GenBank/DDBJ whole genome shotgun (WGS) entry which is preliminary data.</text>
</comment>
<dbReference type="RefSeq" id="WP_189048721.1">
    <property type="nucleotide sequence ID" value="NZ_BMJQ01000010.1"/>
</dbReference>
<reference evidence="7" key="2">
    <citation type="submission" date="2020-09" db="EMBL/GenBank/DDBJ databases">
        <authorList>
            <person name="Sun Q."/>
            <person name="Zhou Y."/>
        </authorList>
    </citation>
    <scope>NUCLEOTIDE SEQUENCE</scope>
    <source>
        <strain evidence="7">CGMCC 1.15725</strain>
    </source>
</reference>
<keyword evidence="5 6" id="KW-0472">Membrane</keyword>
<dbReference type="Proteomes" id="UP000646365">
    <property type="component" value="Unassembled WGS sequence"/>
</dbReference>
<dbReference type="GO" id="GO:0016787">
    <property type="term" value="F:hydrolase activity"/>
    <property type="evidence" value="ECO:0007669"/>
    <property type="project" value="UniProtKB-KW"/>
</dbReference>
<proteinExistence type="predicted"/>
<evidence type="ECO:0000256" key="4">
    <source>
        <dbReference type="ARBA" id="ARBA00022989"/>
    </source>
</evidence>
<keyword evidence="2" id="KW-1003">Cell membrane</keyword>
<evidence type="ECO:0000256" key="2">
    <source>
        <dbReference type="ARBA" id="ARBA00022475"/>
    </source>
</evidence>
<dbReference type="InterPro" id="IPR005538">
    <property type="entry name" value="LrgA/CidA"/>
</dbReference>
<organism evidence="7 8">
    <name type="scientific">Aliidongia dinghuensis</name>
    <dbReference type="NCBI Taxonomy" id="1867774"/>
    <lineage>
        <taxon>Bacteria</taxon>
        <taxon>Pseudomonadati</taxon>
        <taxon>Pseudomonadota</taxon>
        <taxon>Alphaproteobacteria</taxon>
        <taxon>Rhodospirillales</taxon>
        <taxon>Dongiaceae</taxon>
        <taxon>Aliidongia</taxon>
    </lineage>
</organism>